<dbReference type="EMBL" id="QUSL01000005">
    <property type="protein sequence ID" value="RGD86567.1"/>
    <property type="molecule type" value="Genomic_DNA"/>
</dbReference>
<reference evidence="2 3" key="1">
    <citation type="submission" date="2018-08" db="EMBL/GenBank/DDBJ databases">
        <title>A genome reference for cultivated species of the human gut microbiota.</title>
        <authorList>
            <person name="Zou Y."/>
            <person name="Xue W."/>
            <person name="Luo G."/>
        </authorList>
    </citation>
    <scope>NUCLEOTIDE SEQUENCE [LARGE SCALE GENOMIC DNA]</scope>
    <source>
        <strain evidence="2 3">OM06-4</strain>
    </source>
</reference>
<accession>A0A3E3EFB3</accession>
<protein>
    <submittedName>
        <fullName evidence="2">Uncharacterized protein</fullName>
    </submittedName>
</protein>
<keyword evidence="1" id="KW-0175">Coiled coil</keyword>
<comment type="caution">
    <text evidence="2">The sequence shown here is derived from an EMBL/GenBank/DDBJ whole genome shotgun (WGS) entry which is preliminary data.</text>
</comment>
<evidence type="ECO:0000313" key="2">
    <source>
        <dbReference type="EMBL" id="RGD86567.1"/>
    </source>
</evidence>
<proteinExistence type="predicted"/>
<dbReference type="RefSeq" id="WP_117580863.1">
    <property type="nucleotide sequence ID" value="NZ_QUSL01000005.1"/>
</dbReference>
<dbReference type="AlphaFoldDB" id="A0A3E3EFB3"/>
<name>A0A3E3EFB3_9FIRM</name>
<evidence type="ECO:0000313" key="3">
    <source>
        <dbReference type="Proteomes" id="UP000261032"/>
    </source>
</evidence>
<sequence>MSNSKYQEALDRVKEIYIYICDEFNLKKSAVKMNDDIEVLQELIDKLSKMERHIERMERENKRLLKREEPQEPCIIEGKKFCPACGDELTDVDPGLFEYCFYCGTKLY</sequence>
<feature type="coiled-coil region" evidence="1">
    <location>
        <begin position="30"/>
        <end position="67"/>
    </location>
</feature>
<dbReference type="Proteomes" id="UP000261032">
    <property type="component" value="Unassembled WGS sequence"/>
</dbReference>
<gene>
    <name evidence="2" type="ORF">DXB93_05230</name>
</gene>
<evidence type="ECO:0000256" key="1">
    <source>
        <dbReference type="SAM" id="Coils"/>
    </source>
</evidence>
<organism evidence="2 3">
    <name type="scientific">Thomasclavelia ramosa</name>
    <dbReference type="NCBI Taxonomy" id="1547"/>
    <lineage>
        <taxon>Bacteria</taxon>
        <taxon>Bacillati</taxon>
        <taxon>Bacillota</taxon>
        <taxon>Erysipelotrichia</taxon>
        <taxon>Erysipelotrichales</taxon>
        <taxon>Coprobacillaceae</taxon>
        <taxon>Thomasclavelia</taxon>
    </lineage>
</organism>